<dbReference type="InterPro" id="IPR046462">
    <property type="entry name" value="TerL_nuclease"/>
</dbReference>
<dbReference type="InterPro" id="IPR046461">
    <property type="entry name" value="TerL_ATPase"/>
</dbReference>
<dbReference type="PANTHER" id="PTHR41287:SF1">
    <property type="entry name" value="PROTEIN YMFN"/>
    <property type="match status" value="1"/>
</dbReference>
<name>A0ABT9IYB4_9BACL</name>
<sequence>MTDSTTSNSFSVSILGKPSETLLTNWYAEQVVKGIIIASNKVVLACRRHLNDLKRQGNDDFPYVFDVEKGHRPIKFIETFCKPSKGKFKQMIMQPWQHFIIGNLYGWVHKDTGLRRFTEGLIFVARKNGKSGLASGLSIYGCTKDGERGADIYVLANSMKQARKTIFDECKKMIKASPKLKKRIKALRDIIEYEQTNSIIEPQASDSEKLDGLNTHMALFDEIHEYKEYDLINIIKNSIDAREQPLLLYITTAGYQLDGPLVDYYEMATDVLEGVINDERTFYYIAELDSEKEIDNPEMWYKANPNLGVTFDLQKLIDAWNKRKNVPKEKSDMIVKRFNIFVKSDEMSFLDFSTLKKNNKNLDVEQLKGMTAVGGFDLSETEDFTSACLEIPLLDTGEVFVLSHSWVPEKKVELNNEKIPYLEWQNEGLLTISKGEYITKEDIYDWFVEKSKYFHIQKITYDPAKAYRLVKDLDAYGFAMEVVRQGALTLSPALKDIKELFLDGKVIFNNNRMLRWYINNVKLVEDRNRNWLPTKQNRYRKIDGFAAVLNSHSEVMKLMVEPKGSGDINVVSMKDLMN</sequence>
<accession>A0ABT9IYB4</accession>
<evidence type="ECO:0000259" key="1">
    <source>
        <dbReference type="Pfam" id="PF03354"/>
    </source>
</evidence>
<dbReference type="Pfam" id="PF20441">
    <property type="entry name" value="TerL_nuclease"/>
    <property type="match status" value="1"/>
</dbReference>
<reference evidence="3 4" key="1">
    <citation type="submission" date="2023-08" db="EMBL/GenBank/DDBJ databases">
        <authorList>
            <person name="Park J.-S."/>
        </authorList>
    </citation>
    <scope>NUCLEOTIDE SEQUENCE [LARGE SCALE GENOMIC DNA]</scope>
    <source>
        <strain evidence="3 4">2205SS18-9</strain>
    </source>
</reference>
<dbReference type="EMBL" id="JAVAMP010000003">
    <property type="protein sequence ID" value="MDP5274344.1"/>
    <property type="molecule type" value="Genomic_DNA"/>
</dbReference>
<dbReference type="Pfam" id="PF03354">
    <property type="entry name" value="TerL_ATPase"/>
    <property type="match status" value="1"/>
</dbReference>
<organism evidence="3 4">
    <name type="scientific">Chengkuizengella axinellae</name>
    <dbReference type="NCBI Taxonomy" id="3064388"/>
    <lineage>
        <taxon>Bacteria</taxon>
        <taxon>Bacillati</taxon>
        <taxon>Bacillota</taxon>
        <taxon>Bacilli</taxon>
        <taxon>Bacillales</taxon>
        <taxon>Paenibacillaceae</taxon>
        <taxon>Chengkuizengella</taxon>
    </lineage>
</organism>
<dbReference type="PANTHER" id="PTHR41287">
    <property type="match status" value="1"/>
</dbReference>
<evidence type="ECO:0000259" key="2">
    <source>
        <dbReference type="Pfam" id="PF20441"/>
    </source>
</evidence>
<protein>
    <submittedName>
        <fullName evidence="3">Terminase large subunit</fullName>
    </submittedName>
</protein>
<feature type="domain" description="Terminase large subunit-like endonuclease" evidence="2">
    <location>
        <begin position="276"/>
        <end position="552"/>
    </location>
</feature>
<proteinExistence type="predicted"/>
<dbReference type="InterPro" id="IPR027417">
    <property type="entry name" value="P-loop_NTPase"/>
</dbReference>
<dbReference type="Gene3D" id="3.40.50.300">
    <property type="entry name" value="P-loop containing nucleotide triphosphate hydrolases"/>
    <property type="match status" value="1"/>
</dbReference>
<dbReference type="InterPro" id="IPR005021">
    <property type="entry name" value="Terminase_largesu-like"/>
</dbReference>
<feature type="domain" description="Terminase large subunit-like ATPase" evidence="1">
    <location>
        <begin position="95"/>
        <end position="267"/>
    </location>
</feature>
<keyword evidence="4" id="KW-1185">Reference proteome</keyword>
<evidence type="ECO:0000313" key="4">
    <source>
        <dbReference type="Proteomes" id="UP001231941"/>
    </source>
</evidence>
<comment type="caution">
    <text evidence="3">The sequence shown here is derived from an EMBL/GenBank/DDBJ whole genome shotgun (WGS) entry which is preliminary data.</text>
</comment>
<evidence type="ECO:0000313" key="3">
    <source>
        <dbReference type="EMBL" id="MDP5274344.1"/>
    </source>
</evidence>
<dbReference type="Proteomes" id="UP001231941">
    <property type="component" value="Unassembled WGS sequence"/>
</dbReference>
<gene>
    <name evidence="3" type="ORF">Q5Y73_09500</name>
</gene>